<dbReference type="Pfam" id="PF01191">
    <property type="entry name" value="RNA_pol_Rpb5_C"/>
    <property type="match status" value="1"/>
</dbReference>
<dbReference type="InterPro" id="IPR000783">
    <property type="entry name" value="RNA_pol_subH/Rpb5_C"/>
</dbReference>
<keyword evidence="3" id="KW-0240">DNA-directed RNA polymerase</keyword>
<dbReference type="GO" id="GO:0000428">
    <property type="term" value="C:DNA-directed RNA polymerase complex"/>
    <property type="evidence" value="ECO:0007669"/>
    <property type="project" value="UniProtKB-KW"/>
</dbReference>
<dbReference type="GO" id="GO:0006362">
    <property type="term" value="P:transcription elongation by RNA polymerase I"/>
    <property type="evidence" value="ECO:0007669"/>
    <property type="project" value="TreeGrafter"/>
</dbReference>
<keyword evidence="1" id="KW-0804">Transcription</keyword>
<dbReference type="GO" id="GO:0042797">
    <property type="term" value="P:tRNA transcription by RNA polymerase III"/>
    <property type="evidence" value="ECO:0007669"/>
    <property type="project" value="TreeGrafter"/>
</dbReference>
<proteinExistence type="inferred from homology"/>
<dbReference type="PANTHER" id="PTHR10535">
    <property type="entry name" value="DNA-DIRECTED RNA POLYMERASES I, II, AND III SUBUNIT RPABC1"/>
    <property type="match status" value="1"/>
</dbReference>
<dbReference type="EMBL" id="MK072322">
    <property type="protein sequence ID" value="AYV81931.1"/>
    <property type="molecule type" value="Genomic_DNA"/>
</dbReference>
<dbReference type="PANTHER" id="PTHR10535:SF0">
    <property type="entry name" value="DNA-DIRECTED RNA POLYMERASES I, II, AND III SUBUNIT RPABC1"/>
    <property type="match status" value="1"/>
</dbReference>
<dbReference type="InterPro" id="IPR035913">
    <property type="entry name" value="RPB5-like_sf"/>
</dbReference>
<evidence type="ECO:0000259" key="2">
    <source>
        <dbReference type="Pfam" id="PF01191"/>
    </source>
</evidence>
<dbReference type="GO" id="GO:0003899">
    <property type="term" value="F:DNA-directed RNA polymerase activity"/>
    <property type="evidence" value="ECO:0007669"/>
    <property type="project" value="InterPro"/>
</dbReference>
<dbReference type="SUPFAM" id="SSF55287">
    <property type="entry name" value="RPB5-like RNA polymerase subunit"/>
    <property type="match status" value="1"/>
</dbReference>
<dbReference type="PIRSF" id="PIRSF000747">
    <property type="entry name" value="RPB5"/>
    <property type="match status" value="1"/>
</dbReference>
<protein>
    <submittedName>
        <fullName evidence="3">DNA-directed RNA polymerase subunit 5</fullName>
    </submittedName>
</protein>
<dbReference type="Gene3D" id="3.90.940.20">
    <property type="entry name" value="RPB5-like RNA polymerase subunit"/>
    <property type="match status" value="1"/>
</dbReference>
<feature type="domain" description="RNA polymerase subunit H/Rpb5 C-terminal" evidence="2">
    <location>
        <begin position="145"/>
        <end position="217"/>
    </location>
</feature>
<dbReference type="GO" id="GO:0003677">
    <property type="term" value="F:DNA binding"/>
    <property type="evidence" value="ECO:0007669"/>
    <property type="project" value="InterPro"/>
</dbReference>
<dbReference type="InterPro" id="IPR014381">
    <property type="entry name" value="Arch_Rpo5/euc_Rpb5"/>
</dbReference>
<name>A0A3G5A6R8_9VIRU</name>
<reference evidence="3" key="1">
    <citation type="submission" date="2018-10" db="EMBL/GenBank/DDBJ databases">
        <title>Hidden diversity of soil giant viruses.</title>
        <authorList>
            <person name="Schulz F."/>
            <person name="Alteio L."/>
            <person name="Goudeau D."/>
            <person name="Ryan E.M."/>
            <person name="Malmstrom R.R."/>
            <person name="Blanchard J."/>
            <person name="Woyke T."/>
        </authorList>
    </citation>
    <scope>NUCLEOTIDE SEQUENCE</scope>
    <source>
        <strain evidence="3">HAV1</strain>
    </source>
</reference>
<dbReference type="HAMAP" id="MF_00025">
    <property type="entry name" value="RNApol_Rpo5_RPB5"/>
    <property type="match status" value="1"/>
</dbReference>
<sequence length="225" mass="25941">MSAKNEQVIPLLLPIEKNSESQKNTILTNLIKMLTERNLLDRTKQEQHIKKLISTQADDQIYRVPLDYGEKYYGKGATFMAVRLINQRITSLSKSSGVSDFLNVYKSQPKIIVVAGINPKIQYMVRADTVTYPNTEIFLERELLINIIDHVSQPKFSLLTEEEKKNVLDSYHGKQREMPKMLINDPISQYYNAKQGQLFRIIRPSETSGESVTYRLVIKGQMKET</sequence>
<organism evidence="3">
    <name type="scientific">Harvfovirus sp</name>
    <dbReference type="NCBI Taxonomy" id="2487768"/>
    <lineage>
        <taxon>Viruses</taxon>
        <taxon>Varidnaviria</taxon>
        <taxon>Bamfordvirae</taxon>
        <taxon>Nucleocytoviricota</taxon>
        <taxon>Megaviricetes</taxon>
        <taxon>Imitervirales</taxon>
        <taxon>Mimiviridae</taxon>
        <taxon>Klosneuvirinae</taxon>
    </lineage>
</organism>
<evidence type="ECO:0000256" key="1">
    <source>
        <dbReference type="ARBA" id="ARBA00023163"/>
    </source>
</evidence>
<gene>
    <name evidence="3" type="ORF">Harvfovirus80_4</name>
</gene>
<dbReference type="GO" id="GO:0006366">
    <property type="term" value="P:transcription by RNA polymerase II"/>
    <property type="evidence" value="ECO:0007669"/>
    <property type="project" value="TreeGrafter"/>
</dbReference>
<evidence type="ECO:0000313" key="3">
    <source>
        <dbReference type="EMBL" id="AYV81931.1"/>
    </source>
</evidence>
<accession>A0A3G5A6R8</accession>